<protein>
    <submittedName>
        <fullName evidence="8">Uncharacterized protein</fullName>
    </submittedName>
</protein>
<comment type="caution">
    <text evidence="8">The sequence shown here is derived from an EMBL/GenBank/DDBJ whole genome shotgun (WGS) entry which is preliminary data.</text>
</comment>
<keyword evidence="9" id="KW-1185">Reference proteome</keyword>
<feature type="transmembrane region" description="Helical" evidence="7">
    <location>
        <begin position="417"/>
        <end position="435"/>
    </location>
</feature>
<evidence type="ECO:0000256" key="3">
    <source>
        <dbReference type="ARBA" id="ARBA00022475"/>
    </source>
</evidence>
<dbReference type="GO" id="GO:0005886">
    <property type="term" value="C:plasma membrane"/>
    <property type="evidence" value="ECO:0007669"/>
    <property type="project" value="UniProtKB-SubCell"/>
</dbReference>
<evidence type="ECO:0000256" key="4">
    <source>
        <dbReference type="ARBA" id="ARBA00022692"/>
    </source>
</evidence>
<organism evidence="8 9">
    <name type="scientific">Hibiscus syriacus</name>
    <name type="common">Rose of Sharon</name>
    <dbReference type="NCBI Taxonomy" id="106335"/>
    <lineage>
        <taxon>Eukaryota</taxon>
        <taxon>Viridiplantae</taxon>
        <taxon>Streptophyta</taxon>
        <taxon>Embryophyta</taxon>
        <taxon>Tracheophyta</taxon>
        <taxon>Spermatophyta</taxon>
        <taxon>Magnoliopsida</taxon>
        <taxon>eudicotyledons</taxon>
        <taxon>Gunneridae</taxon>
        <taxon>Pentapetalae</taxon>
        <taxon>rosids</taxon>
        <taxon>malvids</taxon>
        <taxon>Malvales</taxon>
        <taxon>Malvaceae</taxon>
        <taxon>Malvoideae</taxon>
        <taxon>Hibiscus</taxon>
    </lineage>
</organism>
<dbReference type="InterPro" id="IPR021910">
    <property type="entry name" value="NGX6/PGAP6/MYMK"/>
</dbReference>
<gene>
    <name evidence="8" type="ORF">F3Y22_tig00110621pilonHSYRG00544</name>
</gene>
<evidence type="ECO:0000256" key="7">
    <source>
        <dbReference type="SAM" id="Phobius"/>
    </source>
</evidence>
<dbReference type="Proteomes" id="UP000436088">
    <property type="component" value="Unassembled WGS sequence"/>
</dbReference>
<keyword evidence="4 7" id="KW-0812">Transmembrane</keyword>
<keyword evidence="5 7" id="KW-1133">Transmembrane helix</keyword>
<accession>A0A6A3A195</accession>
<evidence type="ECO:0000256" key="6">
    <source>
        <dbReference type="ARBA" id="ARBA00023136"/>
    </source>
</evidence>
<dbReference type="PANTHER" id="PTHR14319:SF3">
    <property type="entry name" value="TRANSMEMBRANE PROTEIN-LIKE PROTEIN"/>
    <property type="match status" value="1"/>
</dbReference>
<feature type="transmembrane region" description="Helical" evidence="7">
    <location>
        <begin position="385"/>
        <end position="405"/>
    </location>
</feature>
<feature type="transmembrane region" description="Helical" evidence="7">
    <location>
        <begin position="482"/>
        <end position="499"/>
    </location>
</feature>
<name>A0A6A3A195_HIBSY</name>
<proteinExistence type="inferred from homology"/>
<sequence>MLPSSPSPCAVLTSKLTNSHSHLSTTHLLEPPTLPTVPPSHSLFKRHLQETPTVKPRQCWQTVHAEAGKHCCWKLSSVPSCWAAIDLPPWFSSMSIALKSSVNLFPHSSCSSLCRCFKNASRILTALKKFVKCAADYVLQIWQPPITISMEGILQANIKYNELTNEQIVRSPAYSFCSHISVEGCTTSLMQGQNNFETSCLGDGEMKIYAIERPQLAESLTLSIQNPRPLNSTENSSRVDLMCFARFGAMASATLHDYSVGGLPVMFQMFAIPWNCKSLNVLRERLDQTVHPKDTCFRKYSAPYESYYLPDGENQMSDATDFQLEPLLSNYSVGGLDTWTYFLLNVPPGAAGGNLHARLMHLNGTVAFRWLDTMSISLEDAQKDAPIMVIAILLLMWTSYSFCTCDRNHGGHVWRSIALITSNIAALLPSFWSLHQRAFAEWVIYTSSGIASALYHACDSGTWCAFSFGVCSNFGNVSVMDFWLSFMAVVTTFVYLTTIDETLKRAIHSAAAIITSLMAVTKATSTFSIILVLAIGAIGLLLGWLIEFSTKYRPLSYSMSLCLNRLERWPRREWPLNIVNTVKKQSFGFHVRWFYWISHGGTKLEPRKH</sequence>
<evidence type="ECO:0000256" key="5">
    <source>
        <dbReference type="ARBA" id="ARBA00022989"/>
    </source>
</evidence>
<evidence type="ECO:0000313" key="9">
    <source>
        <dbReference type="Proteomes" id="UP000436088"/>
    </source>
</evidence>
<keyword evidence="3" id="KW-1003">Cell membrane</keyword>
<reference evidence="8" key="1">
    <citation type="submission" date="2019-09" db="EMBL/GenBank/DDBJ databases">
        <title>Draft genome information of white flower Hibiscus syriacus.</title>
        <authorList>
            <person name="Kim Y.-M."/>
        </authorList>
    </citation>
    <scope>NUCLEOTIDE SEQUENCE [LARGE SCALE GENOMIC DNA]</scope>
    <source>
        <strain evidence="8">YM2019G1</strain>
    </source>
</reference>
<dbReference type="AlphaFoldDB" id="A0A6A3A195"/>
<dbReference type="EMBL" id="VEPZ02001051">
    <property type="protein sequence ID" value="KAE8697596.1"/>
    <property type="molecule type" value="Genomic_DNA"/>
</dbReference>
<evidence type="ECO:0000256" key="1">
    <source>
        <dbReference type="ARBA" id="ARBA00004651"/>
    </source>
</evidence>
<dbReference type="Pfam" id="PF12036">
    <property type="entry name" value="DUF3522"/>
    <property type="match status" value="1"/>
</dbReference>
<comment type="similarity">
    <text evidence="2">Belongs to the TMEM8 family.</text>
</comment>
<keyword evidence="6 7" id="KW-0472">Membrane</keyword>
<evidence type="ECO:0000256" key="2">
    <source>
        <dbReference type="ARBA" id="ARBA00005542"/>
    </source>
</evidence>
<dbReference type="PANTHER" id="PTHR14319">
    <property type="entry name" value="FIVE-SPAN TRANSMEMBRANE PROTEIN M83"/>
    <property type="match status" value="1"/>
</dbReference>
<comment type="subcellular location">
    <subcellularLocation>
        <location evidence="1">Cell membrane</location>
        <topology evidence="1">Multi-pass membrane protein</topology>
    </subcellularLocation>
</comment>
<feature type="transmembrane region" description="Helical" evidence="7">
    <location>
        <begin position="527"/>
        <end position="546"/>
    </location>
</feature>
<evidence type="ECO:0000313" key="8">
    <source>
        <dbReference type="EMBL" id="KAE8697596.1"/>
    </source>
</evidence>